<reference evidence="1" key="1">
    <citation type="submission" date="2014-09" db="EMBL/GenBank/DDBJ databases">
        <authorList>
            <person name="Magalhaes I.L.F."/>
            <person name="Oliveira U."/>
            <person name="Santos F.R."/>
            <person name="Vidigal T.H.D.A."/>
            <person name="Brescovit A.D."/>
            <person name="Santos A.J."/>
        </authorList>
    </citation>
    <scope>NUCLEOTIDE SEQUENCE</scope>
    <source>
        <tissue evidence="1">Shoot tissue taken approximately 20 cm above the soil surface</tissue>
    </source>
</reference>
<accession>A0A0A9BMI9</accession>
<dbReference type="EMBL" id="GBRH01234502">
    <property type="protein sequence ID" value="JAD63393.1"/>
    <property type="molecule type" value="Transcribed_RNA"/>
</dbReference>
<proteinExistence type="predicted"/>
<organism evidence="1">
    <name type="scientific">Arundo donax</name>
    <name type="common">Giant reed</name>
    <name type="synonym">Donax arundinaceus</name>
    <dbReference type="NCBI Taxonomy" id="35708"/>
    <lineage>
        <taxon>Eukaryota</taxon>
        <taxon>Viridiplantae</taxon>
        <taxon>Streptophyta</taxon>
        <taxon>Embryophyta</taxon>
        <taxon>Tracheophyta</taxon>
        <taxon>Spermatophyta</taxon>
        <taxon>Magnoliopsida</taxon>
        <taxon>Liliopsida</taxon>
        <taxon>Poales</taxon>
        <taxon>Poaceae</taxon>
        <taxon>PACMAD clade</taxon>
        <taxon>Arundinoideae</taxon>
        <taxon>Arundineae</taxon>
        <taxon>Arundo</taxon>
    </lineage>
</organism>
<dbReference type="AlphaFoldDB" id="A0A0A9BMI9"/>
<name>A0A0A9BMI9_ARUDO</name>
<reference evidence="1" key="2">
    <citation type="journal article" date="2015" name="Data Brief">
        <title>Shoot transcriptome of the giant reed, Arundo donax.</title>
        <authorList>
            <person name="Barrero R.A."/>
            <person name="Guerrero F.D."/>
            <person name="Moolhuijzen P."/>
            <person name="Goolsby J.A."/>
            <person name="Tidwell J."/>
            <person name="Bellgard S.E."/>
            <person name="Bellgard M.I."/>
        </authorList>
    </citation>
    <scope>NUCLEOTIDE SEQUENCE</scope>
    <source>
        <tissue evidence="1">Shoot tissue taken approximately 20 cm above the soil surface</tissue>
    </source>
</reference>
<evidence type="ECO:0000313" key="1">
    <source>
        <dbReference type="EMBL" id="JAD63393.1"/>
    </source>
</evidence>
<sequence>MYDILFYKTAVLEMPFLNLAHQAINNWSGAGNERTIICCWACQGEYV</sequence>
<protein>
    <submittedName>
        <fullName evidence="1">Uncharacterized protein</fullName>
    </submittedName>
</protein>